<proteinExistence type="predicted"/>
<name>A0A0E9V8C3_ANGAN</name>
<accession>A0A0E9V8C3</accession>
<dbReference type="AlphaFoldDB" id="A0A0E9V8C3"/>
<evidence type="ECO:0000313" key="1">
    <source>
        <dbReference type="EMBL" id="JAH74277.1"/>
    </source>
</evidence>
<dbReference type="EMBL" id="GBXM01034300">
    <property type="protein sequence ID" value="JAH74277.1"/>
    <property type="molecule type" value="Transcribed_RNA"/>
</dbReference>
<organism evidence="1">
    <name type="scientific">Anguilla anguilla</name>
    <name type="common">European freshwater eel</name>
    <name type="synonym">Muraena anguilla</name>
    <dbReference type="NCBI Taxonomy" id="7936"/>
    <lineage>
        <taxon>Eukaryota</taxon>
        <taxon>Metazoa</taxon>
        <taxon>Chordata</taxon>
        <taxon>Craniata</taxon>
        <taxon>Vertebrata</taxon>
        <taxon>Euteleostomi</taxon>
        <taxon>Actinopterygii</taxon>
        <taxon>Neopterygii</taxon>
        <taxon>Teleostei</taxon>
        <taxon>Anguilliformes</taxon>
        <taxon>Anguillidae</taxon>
        <taxon>Anguilla</taxon>
    </lineage>
</organism>
<reference evidence="1" key="1">
    <citation type="submission" date="2014-11" db="EMBL/GenBank/DDBJ databases">
        <authorList>
            <person name="Amaro Gonzalez C."/>
        </authorList>
    </citation>
    <scope>NUCLEOTIDE SEQUENCE</scope>
</reference>
<sequence>MCHTYSAKENVHSFYTPVIPFPRPK</sequence>
<protein>
    <submittedName>
        <fullName evidence="1">Uncharacterized protein</fullName>
    </submittedName>
</protein>
<reference evidence="1" key="2">
    <citation type="journal article" date="2015" name="Fish Shellfish Immunol.">
        <title>Early steps in the European eel (Anguilla anguilla)-Vibrio vulnificus interaction in the gills: Role of the RtxA13 toxin.</title>
        <authorList>
            <person name="Callol A."/>
            <person name="Pajuelo D."/>
            <person name="Ebbesson L."/>
            <person name="Teles M."/>
            <person name="MacKenzie S."/>
            <person name="Amaro C."/>
        </authorList>
    </citation>
    <scope>NUCLEOTIDE SEQUENCE</scope>
</reference>